<evidence type="ECO:0000256" key="2">
    <source>
        <dbReference type="ARBA" id="ARBA00009813"/>
    </source>
</evidence>
<dbReference type="InterPro" id="IPR009094">
    <property type="entry name" value="DiS-bond_isomerase_DsbC/G_N_sf"/>
</dbReference>
<dbReference type="InterPro" id="IPR051470">
    <property type="entry name" value="Thiol:disulfide_interchange"/>
</dbReference>
<evidence type="ECO:0000256" key="1">
    <source>
        <dbReference type="ARBA" id="ARBA00004418"/>
    </source>
</evidence>
<comment type="caution">
    <text evidence="10">The sequence shown here is derived from an EMBL/GenBank/DDBJ whole genome shotgun (WGS) entry which is preliminary data.</text>
</comment>
<proteinExistence type="inferred from homology"/>
<keyword evidence="4 7" id="KW-0574">Periplasm</keyword>
<evidence type="ECO:0000256" key="6">
    <source>
        <dbReference type="ARBA" id="ARBA00023284"/>
    </source>
</evidence>
<evidence type="ECO:0000256" key="3">
    <source>
        <dbReference type="ARBA" id="ARBA00022729"/>
    </source>
</evidence>
<sequence>MTLFRKSLIGLTLVLGSSMAAAGPDVKAKITANLQALDKNVKVEKVEESPVKGVYAVTLAGNQIIYSSADGNYIFRGDLLKLEGKKVTNLTAKERNKEVAKLLKDFPEEKMVVFSPKGEKKAHITVFTDVDCGYCRKLHREVPQLNEMGIEVRYMAFPRGGEQSPAFATMQSVWCSKDRQQAMTKAKNGEKVTADNCDNPVMEEFQLGVKLGVNGTPALFLADGSLIPGYRPADQLAKMLGVNK</sequence>
<comment type="function">
    <text evidence="7">Required for disulfide bond formation in some periplasmic proteins. Acts by transferring its disulfide bond to other proteins and is reduced in the process.</text>
</comment>
<dbReference type="InterPro" id="IPR018950">
    <property type="entry name" value="DiS-bond_isomerase_DsbC/G_N"/>
</dbReference>
<evidence type="ECO:0000256" key="7">
    <source>
        <dbReference type="RuleBase" id="RU364038"/>
    </source>
</evidence>
<accession>A0A4P9VNQ8</accession>
<dbReference type="Gene3D" id="3.40.30.10">
    <property type="entry name" value="Glutaredoxin"/>
    <property type="match status" value="1"/>
</dbReference>
<gene>
    <name evidence="10" type="ORF">B9G39_17545</name>
</gene>
<feature type="signal peptide" evidence="7">
    <location>
        <begin position="1"/>
        <end position="22"/>
    </location>
</feature>
<dbReference type="InterPro" id="IPR036249">
    <property type="entry name" value="Thioredoxin-like_sf"/>
</dbReference>
<keyword evidence="6 7" id="KW-0676">Redox-active center</keyword>
<comment type="subcellular location">
    <subcellularLocation>
        <location evidence="1 7">Periplasm</location>
    </subcellularLocation>
</comment>
<dbReference type="CDD" id="cd03020">
    <property type="entry name" value="DsbA_DsbC_DsbG"/>
    <property type="match status" value="1"/>
</dbReference>
<dbReference type="EMBL" id="NDXW01000001">
    <property type="protein sequence ID" value="RDH45095.1"/>
    <property type="molecule type" value="Genomic_DNA"/>
</dbReference>
<evidence type="ECO:0000259" key="9">
    <source>
        <dbReference type="Pfam" id="PF13098"/>
    </source>
</evidence>
<protein>
    <recommendedName>
        <fullName evidence="7">Thiol:disulfide interchange protein</fullName>
    </recommendedName>
</protein>
<dbReference type="PANTHER" id="PTHR35272">
    <property type="entry name" value="THIOL:DISULFIDE INTERCHANGE PROTEIN DSBC-RELATED"/>
    <property type="match status" value="1"/>
</dbReference>
<dbReference type="InterPro" id="IPR012336">
    <property type="entry name" value="Thioredoxin-like_fold"/>
</dbReference>
<dbReference type="Gene3D" id="3.10.450.70">
    <property type="entry name" value="Disulphide bond isomerase, DsbC/G, N-terminal"/>
    <property type="match status" value="1"/>
</dbReference>
<dbReference type="InterPro" id="IPR033954">
    <property type="entry name" value="DiS-bond_Isoase_DsbC/G"/>
</dbReference>
<evidence type="ECO:0000256" key="5">
    <source>
        <dbReference type="ARBA" id="ARBA00023157"/>
    </source>
</evidence>
<dbReference type="Pfam" id="PF10411">
    <property type="entry name" value="DsbC_N"/>
    <property type="match status" value="1"/>
</dbReference>
<dbReference type="PANTHER" id="PTHR35272:SF3">
    <property type="entry name" value="THIOL:DISULFIDE INTERCHANGE PROTEIN DSBC"/>
    <property type="match status" value="1"/>
</dbReference>
<evidence type="ECO:0000256" key="4">
    <source>
        <dbReference type="ARBA" id="ARBA00022764"/>
    </source>
</evidence>
<keyword evidence="5" id="KW-1015">Disulfide bond</keyword>
<feature type="domain" description="Disulphide bond isomerase DsbC/G N-terminal" evidence="8">
    <location>
        <begin position="27"/>
        <end position="91"/>
    </location>
</feature>
<evidence type="ECO:0000313" key="10">
    <source>
        <dbReference type="EMBL" id="RDH45095.1"/>
    </source>
</evidence>
<comment type="similarity">
    <text evidence="2 7">Belongs to the thioredoxin family. DsbC subfamily.</text>
</comment>
<dbReference type="SUPFAM" id="SSF52833">
    <property type="entry name" value="Thioredoxin-like"/>
    <property type="match status" value="1"/>
</dbReference>
<dbReference type="SUPFAM" id="SSF54423">
    <property type="entry name" value="DsbC/DsbG N-terminal domain-like"/>
    <property type="match status" value="1"/>
</dbReference>
<feature type="domain" description="Thioredoxin-like fold" evidence="9">
    <location>
        <begin position="117"/>
        <end position="240"/>
    </location>
</feature>
<name>A0A4P9VNQ8_9GAMM</name>
<evidence type="ECO:0000313" key="11">
    <source>
        <dbReference type="Proteomes" id="UP000257039"/>
    </source>
</evidence>
<evidence type="ECO:0000259" key="8">
    <source>
        <dbReference type="Pfam" id="PF10411"/>
    </source>
</evidence>
<keyword evidence="11" id="KW-1185">Reference proteome</keyword>
<dbReference type="Proteomes" id="UP000257039">
    <property type="component" value="Unassembled WGS sequence"/>
</dbReference>
<reference evidence="10 11" key="1">
    <citation type="submission" date="2017-04" db="EMBL/GenBank/DDBJ databases">
        <title>Draft genome sequence of Zooshikella ganghwensis VG4 isolated from Red Sea sediments.</title>
        <authorList>
            <person name="Rehman Z."/>
            <person name="Alam I."/>
            <person name="Kamau A."/>
            <person name="Bajic V."/>
            <person name="Leiknes T."/>
        </authorList>
    </citation>
    <scope>NUCLEOTIDE SEQUENCE [LARGE SCALE GENOMIC DNA]</scope>
    <source>
        <strain evidence="10 11">VG4</strain>
    </source>
</reference>
<keyword evidence="3 7" id="KW-0732">Signal</keyword>
<organism evidence="10 11">
    <name type="scientific">Zooshikella ganghwensis</name>
    <dbReference type="NCBI Taxonomy" id="202772"/>
    <lineage>
        <taxon>Bacteria</taxon>
        <taxon>Pseudomonadati</taxon>
        <taxon>Pseudomonadota</taxon>
        <taxon>Gammaproteobacteria</taxon>
        <taxon>Oceanospirillales</taxon>
        <taxon>Zooshikellaceae</taxon>
        <taxon>Zooshikella</taxon>
    </lineage>
</organism>
<dbReference type="Pfam" id="PF13098">
    <property type="entry name" value="Thioredoxin_2"/>
    <property type="match status" value="1"/>
</dbReference>
<feature type="chain" id="PRO_5021043096" description="Thiol:disulfide interchange protein" evidence="7">
    <location>
        <begin position="23"/>
        <end position="244"/>
    </location>
</feature>
<dbReference type="AlphaFoldDB" id="A0A4P9VNQ8"/>
<dbReference type="GO" id="GO:0042597">
    <property type="term" value="C:periplasmic space"/>
    <property type="evidence" value="ECO:0007669"/>
    <property type="project" value="UniProtKB-SubCell"/>
</dbReference>
<dbReference type="RefSeq" id="WP_094788118.1">
    <property type="nucleotide sequence ID" value="NZ_NDXW01000001.1"/>
</dbReference>